<evidence type="ECO:0000256" key="2">
    <source>
        <dbReference type="ARBA" id="ARBA00004734"/>
    </source>
</evidence>
<evidence type="ECO:0000256" key="1">
    <source>
        <dbReference type="ARBA" id="ARBA00004706"/>
    </source>
</evidence>
<gene>
    <name evidence="13" type="primary">purB</name>
    <name evidence="13" type="ORF">AVCANL283_05800</name>
</gene>
<dbReference type="InterPro" id="IPR019468">
    <property type="entry name" value="AdenyloSucc_lyase_C"/>
</dbReference>
<dbReference type="InterPro" id="IPR020557">
    <property type="entry name" value="Fumarate_lyase_CS"/>
</dbReference>
<evidence type="ECO:0000256" key="10">
    <source>
        <dbReference type="NCBIfam" id="TIGR00928"/>
    </source>
</evidence>
<dbReference type="Gene3D" id="1.20.200.10">
    <property type="entry name" value="Fumarase/aspartase (Central domain)"/>
    <property type="match status" value="1"/>
</dbReference>
<dbReference type="Gene3D" id="1.10.275.10">
    <property type="entry name" value="Fumarase/aspartase (N-terminal domain)"/>
    <property type="match status" value="1"/>
</dbReference>
<comment type="catalytic activity">
    <reaction evidence="9">
        <text>N(6)-(1,2-dicarboxyethyl)-AMP = fumarate + AMP</text>
        <dbReference type="Rhea" id="RHEA:16853"/>
        <dbReference type="ChEBI" id="CHEBI:29806"/>
        <dbReference type="ChEBI" id="CHEBI:57567"/>
        <dbReference type="ChEBI" id="CHEBI:456215"/>
        <dbReference type="EC" id="4.3.2.2"/>
    </reaction>
    <physiologicalReaction direction="left-to-right" evidence="9">
        <dbReference type="Rhea" id="RHEA:16854"/>
    </physiologicalReaction>
</comment>
<dbReference type="InterPro" id="IPR004769">
    <property type="entry name" value="Pur_lyase"/>
</dbReference>
<feature type="domain" description="Adenylosuccinate lyase C-terminal" evidence="12">
    <location>
        <begin position="349"/>
        <end position="429"/>
    </location>
</feature>
<keyword evidence="6 11" id="KW-0456">Lyase</keyword>
<keyword evidence="11" id="KW-0658">Purine biosynthesis</keyword>
<dbReference type="InterPro" id="IPR022761">
    <property type="entry name" value="Fumarate_lyase_N"/>
</dbReference>
<dbReference type="EMBL" id="JACGBB010000011">
    <property type="protein sequence ID" value="MBZ7987612.1"/>
    <property type="molecule type" value="Genomic_DNA"/>
</dbReference>
<evidence type="ECO:0000256" key="5">
    <source>
        <dbReference type="ARBA" id="ARBA00017058"/>
    </source>
</evidence>
<evidence type="ECO:0000256" key="3">
    <source>
        <dbReference type="ARBA" id="ARBA00008273"/>
    </source>
</evidence>
<comment type="catalytic activity">
    <reaction evidence="7">
        <text>(2S)-2-[5-amino-1-(5-phospho-beta-D-ribosyl)imidazole-4-carboxamido]succinate = 5-amino-1-(5-phospho-beta-D-ribosyl)imidazole-4-carboxamide + fumarate</text>
        <dbReference type="Rhea" id="RHEA:23920"/>
        <dbReference type="ChEBI" id="CHEBI:29806"/>
        <dbReference type="ChEBI" id="CHEBI:58443"/>
        <dbReference type="ChEBI" id="CHEBI:58475"/>
        <dbReference type="EC" id="4.3.2.2"/>
    </reaction>
    <physiologicalReaction direction="left-to-right" evidence="7">
        <dbReference type="Rhea" id="RHEA:23921"/>
    </physiologicalReaction>
</comment>
<evidence type="ECO:0000256" key="6">
    <source>
        <dbReference type="ARBA" id="ARBA00023239"/>
    </source>
</evidence>
<comment type="similarity">
    <text evidence="3 11">Belongs to the lyase 1 family. Adenylosuccinate lyase subfamily.</text>
</comment>
<evidence type="ECO:0000256" key="4">
    <source>
        <dbReference type="ARBA" id="ARBA00012339"/>
    </source>
</evidence>
<dbReference type="Proteomes" id="UP000786183">
    <property type="component" value="Unassembled WGS sequence"/>
</dbReference>
<dbReference type="PRINTS" id="PR00145">
    <property type="entry name" value="ARGSUCLYASE"/>
</dbReference>
<evidence type="ECO:0000256" key="8">
    <source>
        <dbReference type="ARBA" id="ARBA00030717"/>
    </source>
</evidence>
<dbReference type="Pfam" id="PF00206">
    <property type="entry name" value="Lyase_1"/>
    <property type="match status" value="1"/>
</dbReference>
<dbReference type="CDD" id="cd01360">
    <property type="entry name" value="Adenylsuccinate_lyase_1"/>
    <property type="match status" value="1"/>
</dbReference>
<protein>
    <recommendedName>
        <fullName evidence="5 10">Adenylosuccinate lyase</fullName>
        <shortName evidence="11">ASL</shortName>
        <ecNumber evidence="4 10">4.3.2.2</ecNumber>
    </recommendedName>
    <alternativeName>
        <fullName evidence="8 11">Adenylosuccinase</fullName>
    </alternativeName>
</protein>
<evidence type="ECO:0000256" key="7">
    <source>
        <dbReference type="ARBA" id="ARBA00024477"/>
    </source>
</evidence>
<dbReference type="InterPro" id="IPR000362">
    <property type="entry name" value="Fumarate_lyase_fam"/>
</dbReference>
<dbReference type="Gene3D" id="1.10.40.30">
    <property type="entry name" value="Fumarase/aspartase (C-terminal domain)"/>
    <property type="match status" value="1"/>
</dbReference>
<dbReference type="PRINTS" id="PR00149">
    <property type="entry name" value="FUMRATELYASE"/>
</dbReference>
<name>A0ABS7WTJ7_9BACT</name>
<evidence type="ECO:0000256" key="9">
    <source>
        <dbReference type="ARBA" id="ARBA00049115"/>
    </source>
</evidence>
<comment type="pathway">
    <text evidence="2 11">Purine metabolism; AMP biosynthesis via de novo pathway; AMP from IMP: step 2/2.</text>
</comment>
<keyword evidence="14" id="KW-1185">Reference proteome</keyword>
<dbReference type="SMART" id="SM00998">
    <property type="entry name" value="ADSL_C"/>
    <property type="match status" value="1"/>
</dbReference>
<dbReference type="PANTHER" id="PTHR43172">
    <property type="entry name" value="ADENYLOSUCCINATE LYASE"/>
    <property type="match status" value="1"/>
</dbReference>
<proteinExistence type="inferred from homology"/>
<dbReference type="InterPro" id="IPR024083">
    <property type="entry name" value="Fumarase/histidase_N"/>
</dbReference>
<dbReference type="NCBIfam" id="TIGR00928">
    <property type="entry name" value="purB"/>
    <property type="match status" value="1"/>
</dbReference>
<evidence type="ECO:0000259" key="12">
    <source>
        <dbReference type="SMART" id="SM00998"/>
    </source>
</evidence>
<dbReference type="SUPFAM" id="SSF48557">
    <property type="entry name" value="L-aspartase-like"/>
    <property type="match status" value="1"/>
</dbReference>
<evidence type="ECO:0000313" key="13">
    <source>
        <dbReference type="EMBL" id="MBZ7987612.1"/>
    </source>
</evidence>
<dbReference type="Pfam" id="PF10397">
    <property type="entry name" value="ADSL_C"/>
    <property type="match status" value="1"/>
</dbReference>
<dbReference type="GO" id="GO:0016829">
    <property type="term" value="F:lyase activity"/>
    <property type="evidence" value="ECO:0007669"/>
    <property type="project" value="UniProtKB-KW"/>
</dbReference>
<dbReference type="EC" id="4.3.2.2" evidence="4 10"/>
<comment type="caution">
    <text evidence="13">The sequence shown here is derived from an EMBL/GenBank/DDBJ whole genome shotgun (WGS) entry which is preliminary data.</text>
</comment>
<organism evidence="13 14">
    <name type="scientific">Campylobacter canadensis</name>
    <dbReference type="NCBI Taxonomy" id="449520"/>
    <lineage>
        <taxon>Bacteria</taxon>
        <taxon>Pseudomonadati</taxon>
        <taxon>Campylobacterota</taxon>
        <taxon>Epsilonproteobacteria</taxon>
        <taxon>Campylobacterales</taxon>
        <taxon>Campylobacteraceae</taxon>
        <taxon>Campylobacter</taxon>
    </lineage>
</organism>
<dbReference type="RefSeq" id="WP_172233870.1">
    <property type="nucleotide sequence ID" value="NZ_CP035946.1"/>
</dbReference>
<evidence type="ECO:0000256" key="11">
    <source>
        <dbReference type="RuleBase" id="RU361172"/>
    </source>
</evidence>
<accession>A0ABS7WTJ7</accession>
<reference evidence="13 14" key="1">
    <citation type="submission" date="2020-07" db="EMBL/GenBank/DDBJ databases">
        <title>Transfer of Campylobacter canadensis to the novel genus Avispirillum gen. nov., that also includes two novel species recovered from migratory waterfowl: Avispirillum anseris sp. nov. and Avispirillum brantae sp. nov.</title>
        <authorList>
            <person name="Miller W.G."/>
            <person name="Chapman M.H."/>
            <person name="Yee E."/>
            <person name="Inglis G.D."/>
        </authorList>
    </citation>
    <scope>NUCLEOTIDE SEQUENCE [LARGE SCALE GENOMIC DNA]</scope>
    <source>
        <strain evidence="13 14">L283</strain>
    </source>
</reference>
<sequence length="430" mass="49291">MIARYSNDEISSIWSEEAKFNAWLEVELAACKAFNKIGLVPSIDLENLLKNAKFDIAKIKEIEEQTKHDVIAFTRALSLNLGEEKKWVHYGLTSTDVVDTAQALQLKKANEIILKDMQNLLDILKDKANEHKYTIEIGRTHGVHAELTTAGLKFAYFYEEIRRNLERFKNACEEIRVGKISGAVGTYANVPMEIEELICESLGLKVANISTQILPRDLHANYISVCALIASALERFATEIRHLAKTECFEMLEYFSENQKGSSAMPHKKNPIGSENICGLSRVIRGYLITAYENINLWHERDISHSSAERIMLPDVTILLDYMLKRFSNIVKNLIIYPERMLKNLENSYGLIYSQQLLLTLINKGYSRENAYDLVQSLSKKAWSKKLQFSEVINENEEIKKILNDDEIKAVFNSDYHLKNVDKIYERLGL</sequence>
<dbReference type="InterPro" id="IPR008948">
    <property type="entry name" value="L-Aspartase-like"/>
</dbReference>
<evidence type="ECO:0000313" key="14">
    <source>
        <dbReference type="Proteomes" id="UP000786183"/>
    </source>
</evidence>
<comment type="pathway">
    <text evidence="1 11">Purine metabolism; IMP biosynthesis via de novo pathway; 5-amino-1-(5-phospho-D-ribosyl)imidazole-4-carboxamide from 5-amino-1-(5-phospho-D-ribosyl)imidazole-4-carboxylate: step 2/2.</text>
</comment>
<dbReference type="PROSITE" id="PS00163">
    <property type="entry name" value="FUMARATE_LYASES"/>
    <property type="match status" value="1"/>
</dbReference>
<dbReference type="PANTHER" id="PTHR43172:SF1">
    <property type="entry name" value="ADENYLOSUCCINATE LYASE"/>
    <property type="match status" value="1"/>
</dbReference>